<keyword evidence="2 4" id="KW-0479">Metal-binding</keyword>
<evidence type="ECO:0000256" key="2">
    <source>
        <dbReference type="ARBA" id="ARBA00022723"/>
    </source>
</evidence>
<evidence type="ECO:0000256" key="4">
    <source>
        <dbReference type="RuleBase" id="RU367011"/>
    </source>
</evidence>
<organism evidence="6 7">
    <name type="scientific">Diploptera punctata</name>
    <name type="common">Pacific beetle cockroach</name>
    <dbReference type="NCBI Taxonomy" id="6984"/>
    <lineage>
        <taxon>Eukaryota</taxon>
        <taxon>Metazoa</taxon>
        <taxon>Ecdysozoa</taxon>
        <taxon>Arthropoda</taxon>
        <taxon>Hexapoda</taxon>
        <taxon>Insecta</taxon>
        <taxon>Pterygota</taxon>
        <taxon>Neoptera</taxon>
        <taxon>Polyneoptera</taxon>
        <taxon>Dictyoptera</taxon>
        <taxon>Blattodea</taxon>
        <taxon>Blaberoidea</taxon>
        <taxon>Blaberidae</taxon>
        <taxon>Diplopterinae</taxon>
        <taxon>Diploptera</taxon>
    </lineage>
</organism>
<dbReference type="InterPro" id="IPR018338">
    <property type="entry name" value="Carbonic_anhydrase_a-class_CS"/>
</dbReference>
<proteinExistence type="inferred from homology"/>
<dbReference type="GO" id="GO:0004089">
    <property type="term" value="F:carbonate dehydratase activity"/>
    <property type="evidence" value="ECO:0007669"/>
    <property type="project" value="UniProtKB-UniRule"/>
</dbReference>
<dbReference type="CDD" id="cd00326">
    <property type="entry name" value="alpha_CA"/>
    <property type="match status" value="1"/>
</dbReference>
<dbReference type="PROSITE" id="PS00162">
    <property type="entry name" value="ALPHA_CA_1"/>
    <property type="match status" value="1"/>
</dbReference>
<comment type="caution">
    <text evidence="6">The sequence shown here is derived from an EMBL/GenBank/DDBJ whole genome shotgun (WGS) entry which is preliminary data.</text>
</comment>
<evidence type="ECO:0000256" key="3">
    <source>
        <dbReference type="ARBA" id="ARBA00022833"/>
    </source>
</evidence>
<protein>
    <recommendedName>
        <fullName evidence="4">Carbonic anhydrase</fullName>
        <ecNumber evidence="4">4.2.1.1</ecNumber>
    </recommendedName>
</protein>
<dbReference type="Pfam" id="PF00194">
    <property type="entry name" value="Carb_anhydrase"/>
    <property type="match status" value="1"/>
</dbReference>
<dbReference type="InterPro" id="IPR023561">
    <property type="entry name" value="Carbonic_anhydrase_a-class"/>
</dbReference>
<evidence type="ECO:0000313" key="6">
    <source>
        <dbReference type="EMBL" id="KAJ9583992.1"/>
    </source>
</evidence>
<dbReference type="AlphaFoldDB" id="A0AAD8EBT1"/>
<dbReference type="GO" id="GO:0008270">
    <property type="term" value="F:zinc ion binding"/>
    <property type="evidence" value="ECO:0007669"/>
    <property type="project" value="UniProtKB-UniRule"/>
</dbReference>
<dbReference type="PANTHER" id="PTHR18952">
    <property type="entry name" value="CARBONIC ANHYDRASE"/>
    <property type="match status" value="1"/>
</dbReference>
<comment type="cofactor">
    <cofactor evidence="4">
        <name>Zn(2+)</name>
        <dbReference type="ChEBI" id="CHEBI:29105"/>
    </cofactor>
</comment>
<evidence type="ECO:0000256" key="1">
    <source>
        <dbReference type="ARBA" id="ARBA00010718"/>
    </source>
</evidence>
<sequence>MPTVPMLSPINIDDRAIRLAPYNVAPIEFHNYWNVTGYASVVNNGHTVAVHIPKRSKLPSIKGGPLKNHYVFDSLHFHWGPDNKNGSEHHVNGTKFSMEAHIVHHSNQFQTLKEATGHKRGIAVVAMFLQASAPNPNPDLDPLIEALPKIKTAKEDTHLSAQAAFEWFRSQAQPSGYYTYIGSLLNPAAGKEVVWIVYPGAVPVSASQVEAFRNLHNIEKKLITNNCQGLCPARKMTVYYCPLQAGGTLD</sequence>
<dbReference type="EMBL" id="JASPKZ010007486">
    <property type="protein sequence ID" value="KAJ9583992.1"/>
    <property type="molecule type" value="Genomic_DNA"/>
</dbReference>
<comment type="catalytic activity">
    <reaction evidence="4">
        <text>hydrogencarbonate + H(+) = CO2 + H2O</text>
        <dbReference type="Rhea" id="RHEA:10748"/>
        <dbReference type="ChEBI" id="CHEBI:15377"/>
        <dbReference type="ChEBI" id="CHEBI:15378"/>
        <dbReference type="ChEBI" id="CHEBI:16526"/>
        <dbReference type="ChEBI" id="CHEBI:17544"/>
        <dbReference type="EC" id="4.2.1.1"/>
    </reaction>
</comment>
<dbReference type="PROSITE" id="PS51144">
    <property type="entry name" value="ALPHA_CA_2"/>
    <property type="match status" value="1"/>
</dbReference>
<evidence type="ECO:0000259" key="5">
    <source>
        <dbReference type="PROSITE" id="PS51144"/>
    </source>
</evidence>
<gene>
    <name evidence="6" type="ORF">L9F63_021662</name>
</gene>
<keyword evidence="4" id="KW-0456">Lyase</keyword>
<dbReference type="Proteomes" id="UP001233999">
    <property type="component" value="Unassembled WGS sequence"/>
</dbReference>
<dbReference type="GO" id="GO:0005737">
    <property type="term" value="C:cytoplasm"/>
    <property type="evidence" value="ECO:0007669"/>
    <property type="project" value="TreeGrafter"/>
</dbReference>
<dbReference type="InterPro" id="IPR001148">
    <property type="entry name" value="CA_dom"/>
</dbReference>
<feature type="domain" description="Alpha-carbonic anhydrase" evidence="5">
    <location>
        <begin position="1"/>
        <end position="242"/>
    </location>
</feature>
<dbReference type="SMART" id="SM01057">
    <property type="entry name" value="Carb_anhydrase"/>
    <property type="match status" value="1"/>
</dbReference>
<comment type="similarity">
    <text evidence="1 4">Belongs to the alpha-carbonic anhydrase family.</text>
</comment>
<dbReference type="PANTHER" id="PTHR18952:SF124">
    <property type="entry name" value="CARBONIC ANHYDRASE 7"/>
    <property type="match status" value="1"/>
</dbReference>
<keyword evidence="3 4" id="KW-0862">Zinc</keyword>
<comment type="function">
    <text evidence="4">Reversible hydration of carbon dioxide.</text>
</comment>
<reference evidence="6" key="2">
    <citation type="submission" date="2023-05" db="EMBL/GenBank/DDBJ databases">
        <authorList>
            <person name="Fouks B."/>
        </authorList>
    </citation>
    <scope>NUCLEOTIDE SEQUENCE</scope>
    <source>
        <strain evidence="6">Stay&amp;Tobe</strain>
        <tissue evidence="6">Testes</tissue>
    </source>
</reference>
<name>A0AAD8EBT1_DIPPU</name>
<dbReference type="Gene3D" id="3.10.200.10">
    <property type="entry name" value="Alpha carbonic anhydrase"/>
    <property type="match status" value="1"/>
</dbReference>
<evidence type="ECO:0000313" key="7">
    <source>
        <dbReference type="Proteomes" id="UP001233999"/>
    </source>
</evidence>
<reference evidence="6" key="1">
    <citation type="journal article" date="2023" name="IScience">
        <title>Live-bearing cockroach genome reveals convergent evolutionary mechanisms linked to viviparity in insects and beyond.</title>
        <authorList>
            <person name="Fouks B."/>
            <person name="Harrison M.C."/>
            <person name="Mikhailova A.A."/>
            <person name="Marchal E."/>
            <person name="English S."/>
            <person name="Carruthers M."/>
            <person name="Jennings E.C."/>
            <person name="Chiamaka E.L."/>
            <person name="Frigard R.A."/>
            <person name="Pippel M."/>
            <person name="Attardo G.M."/>
            <person name="Benoit J.B."/>
            <person name="Bornberg-Bauer E."/>
            <person name="Tobe S.S."/>
        </authorList>
    </citation>
    <scope>NUCLEOTIDE SEQUENCE</scope>
    <source>
        <strain evidence="6">Stay&amp;Tobe</strain>
    </source>
</reference>
<keyword evidence="7" id="KW-1185">Reference proteome</keyword>
<dbReference type="EC" id="4.2.1.1" evidence="4"/>
<dbReference type="SUPFAM" id="SSF51069">
    <property type="entry name" value="Carbonic anhydrase"/>
    <property type="match status" value="1"/>
</dbReference>
<dbReference type="InterPro" id="IPR036398">
    <property type="entry name" value="CA_dom_sf"/>
</dbReference>
<accession>A0AAD8EBT1</accession>